<proteinExistence type="predicted"/>
<dbReference type="InterPro" id="IPR027414">
    <property type="entry name" value="GH95_N_dom"/>
</dbReference>
<evidence type="ECO:0000313" key="3">
    <source>
        <dbReference type="Proteomes" id="UP000283090"/>
    </source>
</evidence>
<dbReference type="VEuPathDB" id="FungiDB:DFL_008050"/>
<accession>A0A436ZMN1</accession>
<sequence length="283" mass="30591">MSRPHIPNGKPSTFTPFLQDLVAQLFFRGRLKDIVYKNPSSFRAAVLSAILAQETRAQNFGPQNSASHPLRIWTTSAGSYFNDSYLIGNGRIGAALPGGVASEVIRVNEDSLWSGGKLSRANPDANDKMGDIQSLLAQQRNPKATRLAGFAATGYERWHDLSDSSAGVYYTVGGVSYKREYIASNPDNIIAIHITASKPGSVSFNVHLRKGQSLNRWEDYTYKVGSDTTVIGGESQGKSGVEFSAGAKIVASGGKVYTLGDHVICGNADEATIFFTAWTAYRQ</sequence>
<dbReference type="PANTHER" id="PTHR31084:SF0">
    <property type="entry name" value="ALPHA-L-FUCOSIDASE 2"/>
    <property type="match status" value="1"/>
</dbReference>
<evidence type="ECO:0000313" key="2">
    <source>
        <dbReference type="EMBL" id="RVD80144.1"/>
    </source>
</evidence>
<feature type="domain" description="Glycosyl hydrolase family 95 N-terminal" evidence="1">
    <location>
        <begin position="72"/>
        <end position="149"/>
    </location>
</feature>
<comment type="caution">
    <text evidence="2">The sequence shown here is derived from an EMBL/GenBank/DDBJ whole genome shotgun (WGS) entry which is preliminary data.</text>
</comment>
<evidence type="ECO:0000259" key="1">
    <source>
        <dbReference type="Pfam" id="PF14498"/>
    </source>
</evidence>
<organism evidence="2 3">
    <name type="scientific">Arthrobotrys flagrans</name>
    <name type="common">Nematode-trapping fungus</name>
    <name type="synonym">Trichothecium flagrans</name>
    <dbReference type="NCBI Taxonomy" id="97331"/>
    <lineage>
        <taxon>Eukaryota</taxon>
        <taxon>Fungi</taxon>
        <taxon>Dikarya</taxon>
        <taxon>Ascomycota</taxon>
        <taxon>Pezizomycotina</taxon>
        <taxon>Orbiliomycetes</taxon>
        <taxon>Orbiliales</taxon>
        <taxon>Orbiliaceae</taxon>
        <taxon>Arthrobotrys</taxon>
    </lineage>
</organism>
<dbReference type="Proteomes" id="UP000283090">
    <property type="component" value="Unassembled WGS sequence"/>
</dbReference>
<keyword evidence="3" id="KW-1185">Reference proteome</keyword>
<gene>
    <name evidence="2" type="ORF">DFL_008050</name>
</gene>
<dbReference type="GeneID" id="93590361"/>
<reference evidence="2 3" key="1">
    <citation type="submission" date="2019-01" db="EMBL/GenBank/DDBJ databases">
        <title>Intercellular communication is required for trap formation in the nematode-trapping fungus Duddingtonia flagrans.</title>
        <authorList>
            <person name="Youssar L."/>
            <person name="Wernet V."/>
            <person name="Hensel N."/>
            <person name="Hildebrandt H.-G."/>
            <person name="Fischer R."/>
        </authorList>
    </citation>
    <scope>NUCLEOTIDE SEQUENCE [LARGE SCALE GENOMIC DNA]</scope>
    <source>
        <strain evidence="2 3">CBS H-5679</strain>
    </source>
</reference>
<dbReference type="EMBL" id="SAEB01000012">
    <property type="protein sequence ID" value="RVD80144.1"/>
    <property type="molecule type" value="Genomic_DNA"/>
</dbReference>
<protein>
    <recommendedName>
        <fullName evidence="1">Glycosyl hydrolase family 95 N-terminal domain-containing protein</fullName>
    </recommendedName>
</protein>
<dbReference type="Pfam" id="PF14498">
    <property type="entry name" value="Glyco_hyd_65N_2"/>
    <property type="match status" value="2"/>
</dbReference>
<dbReference type="PANTHER" id="PTHR31084">
    <property type="entry name" value="ALPHA-L-FUCOSIDASE 2"/>
    <property type="match status" value="1"/>
</dbReference>
<dbReference type="OrthoDB" id="2848340at2759"/>
<dbReference type="AlphaFoldDB" id="A0A436ZMN1"/>
<dbReference type="RefSeq" id="XP_067485688.1">
    <property type="nucleotide sequence ID" value="XM_067637729.1"/>
</dbReference>
<name>A0A436ZMN1_ARTFL</name>
<dbReference type="GO" id="GO:0004560">
    <property type="term" value="F:alpha-L-fucosidase activity"/>
    <property type="evidence" value="ECO:0007669"/>
    <property type="project" value="TreeGrafter"/>
</dbReference>
<dbReference type="Gene3D" id="2.70.98.50">
    <property type="entry name" value="putative glycoside hydrolase family protein from bacillus halodurans"/>
    <property type="match status" value="1"/>
</dbReference>
<feature type="domain" description="Glycosyl hydrolase family 95 N-terminal" evidence="1">
    <location>
        <begin position="152"/>
        <end position="283"/>
    </location>
</feature>